<evidence type="ECO:0000259" key="2">
    <source>
        <dbReference type="PROSITE" id="PS50076"/>
    </source>
</evidence>
<dbReference type="SMART" id="SM00271">
    <property type="entry name" value="DnaJ"/>
    <property type="match status" value="1"/>
</dbReference>
<dbReference type="PROSITE" id="PS00636">
    <property type="entry name" value="DNAJ_1"/>
    <property type="match status" value="1"/>
</dbReference>
<dbReference type="GO" id="GO:0051082">
    <property type="term" value="F:unfolded protein binding"/>
    <property type="evidence" value="ECO:0007669"/>
    <property type="project" value="TreeGrafter"/>
</dbReference>
<evidence type="ECO:0000256" key="1">
    <source>
        <dbReference type="SAM" id="MobiDB-lite"/>
    </source>
</evidence>
<dbReference type="PANTHER" id="PTHR43096:SF10">
    <property type="entry name" value="CHAPERONE PROTEIN DNAJ A6, CHLOROPLASTIC"/>
    <property type="match status" value="1"/>
</dbReference>
<dbReference type="GO" id="GO:0042026">
    <property type="term" value="P:protein refolding"/>
    <property type="evidence" value="ECO:0007669"/>
    <property type="project" value="TreeGrafter"/>
</dbReference>
<proteinExistence type="predicted"/>
<reference evidence="3" key="1">
    <citation type="journal article" date="2020" name="Stud. Mycol.">
        <title>101 Dothideomycetes genomes: a test case for predicting lifestyles and emergence of pathogens.</title>
        <authorList>
            <person name="Haridas S."/>
            <person name="Albert R."/>
            <person name="Binder M."/>
            <person name="Bloem J."/>
            <person name="Labutti K."/>
            <person name="Salamov A."/>
            <person name="Andreopoulos B."/>
            <person name="Baker S."/>
            <person name="Barry K."/>
            <person name="Bills G."/>
            <person name="Bluhm B."/>
            <person name="Cannon C."/>
            <person name="Castanera R."/>
            <person name="Culley D."/>
            <person name="Daum C."/>
            <person name="Ezra D."/>
            <person name="Gonzalez J."/>
            <person name="Henrissat B."/>
            <person name="Kuo A."/>
            <person name="Liang C."/>
            <person name="Lipzen A."/>
            <person name="Lutzoni F."/>
            <person name="Magnuson J."/>
            <person name="Mondo S."/>
            <person name="Nolan M."/>
            <person name="Ohm R."/>
            <person name="Pangilinan J."/>
            <person name="Park H.-J."/>
            <person name="Ramirez L."/>
            <person name="Alfaro M."/>
            <person name="Sun H."/>
            <person name="Tritt A."/>
            <person name="Yoshinaga Y."/>
            <person name="Zwiers L.-H."/>
            <person name="Turgeon B."/>
            <person name="Goodwin S."/>
            <person name="Spatafora J."/>
            <person name="Crous P."/>
            <person name="Grigoriev I."/>
        </authorList>
    </citation>
    <scope>NUCLEOTIDE SEQUENCE</scope>
    <source>
        <strain evidence="3">HMLAC05119</strain>
    </source>
</reference>
<dbReference type="Proteomes" id="UP000800096">
    <property type="component" value="Unassembled WGS sequence"/>
</dbReference>
<feature type="compositionally biased region" description="Polar residues" evidence="1">
    <location>
        <begin position="81"/>
        <end position="90"/>
    </location>
</feature>
<sequence length="411" mass="47807">MAPPPVTEDFYKVLEVSQTATLDQIIQSYRRQALKLHPDRNANHNATQAFQLLVRAYETLKDDAKRRDYDRVYPTIKKRQSASQGAQAPRSSTSSTESETLSETAQLAALAKSKQERVARWQTKKQVFDFRIQEIQKQVRRLELDIKTLESIAAAEAAAEAQKNSWGAWLLSPIYKRKVDTEVEKALKDREKQERRIEKDMKERRLETKKGDVREQESLLKKAKEEADAAIAADDKKKQVIESRRYARELRARQERERAQEEIRTKLRKQQQEEQDRWNKEVAEKIRRQQAAARAAEEARLAELRAAQAKRQEKAAEDLRKRAQAQRASFASTTTRNDPVQTSGCIHEGWWDKIHGRAPCPECYDVWNFLLECPGCPMQACPKCQSNLRPRLPRRQRTPSPEYSYADFDWD</sequence>
<gene>
    <name evidence="3" type="ORF">BDU57DRAFT_486702</name>
</gene>
<feature type="domain" description="J" evidence="2">
    <location>
        <begin position="9"/>
        <end position="73"/>
    </location>
</feature>
<dbReference type="CDD" id="cd06257">
    <property type="entry name" value="DnaJ"/>
    <property type="match status" value="1"/>
</dbReference>
<feature type="compositionally biased region" description="Low complexity" evidence="1">
    <location>
        <begin position="91"/>
        <end position="101"/>
    </location>
</feature>
<feature type="region of interest" description="Disordered" evidence="1">
    <location>
        <begin position="313"/>
        <end position="340"/>
    </location>
</feature>
<dbReference type="EMBL" id="ML979132">
    <property type="protein sequence ID" value="KAF1920202.1"/>
    <property type="molecule type" value="Genomic_DNA"/>
</dbReference>
<feature type="region of interest" description="Disordered" evidence="1">
    <location>
        <begin position="390"/>
        <end position="411"/>
    </location>
</feature>
<evidence type="ECO:0000313" key="3">
    <source>
        <dbReference type="EMBL" id="KAF1920202.1"/>
    </source>
</evidence>
<feature type="region of interest" description="Disordered" evidence="1">
    <location>
        <begin position="251"/>
        <end position="277"/>
    </location>
</feature>
<name>A0A6A5QXP6_AMPQU</name>
<dbReference type="Pfam" id="PF00226">
    <property type="entry name" value="DnaJ"/>
    <property type="match status" value="1"/>
</dbReference>
<feature type="compositionally biased region" description="Polar residues" evidence="1">
    <location>
        <begin position="326"/>
        <end position="340"/>
    </location>
</feature>
<dbReference type="GO" id="GO:0005737">
    <property type="term" value="C:cytoplasm"/>
    <property type="evidence" value="ECO:0007669"/>
    <property type="project" value="TreeGrafter"/>
</dbReference>
<dbReference type="InterPro" id="IPR001623">
    <property type="entry name" value="DnaJ_domain"/>
</dbReference>
<keyword evidence="4" id="KW-1185">Reference proteome</keyword>
<dbReference type="AlphaFoldDB" id="A0A6A5QXP6"/>
<dbReference type="Gene3D" id="1.10.287.110">
    <property type="entry name" value="DnaJ domain"/>
    <property type="match status" value="1"/>
</dbReference>
<evidence type="ECO:0000313" key="4">
    <source>
        <dbReference type="Proteomes" id="UP000800096"/>
    </source>
</evidence>
<dbReference type="PRINTS" id="PR00625">
    <property type="entry name" value="JDOMAIN"/>
</dbReference>
<feature type="region of interest" description="Disordered" evidence="1">
    <location>
        <begin position="71"/>
        <end position="101"/>
    </location>
</feature>
<accession>A0A6A5QXP6</accession>
<dbReference type="InterPro" id="IPR018253">
    <property type="entry name" value="DnaJ_domain_CS"/>
</dbReference>
<protein>
    <recommendedName>
        <fullName evidence="2">J domain-containing protein</fullName>
    </recommendedName>
</protein>
<dbReference type="OrthoDB" id="442087at2759"/>
<dbReference type="PROSITE" id="PS50076">
    <property type="entry name" value="DNAJ_2"/>
    <property type="match status" value="1"/>
</dbReference>
<dbReference type="InterPro" id="IPR036869">
    <property type="entry name" value="J_dom_sf"/>
</dbReference>
<dbReference type="PANTHER" id="PTHR43096">
    <property type="entry name" value="DNAJ HOMOLOG 1, MITOCHONDRIAL-RELATED"/>
    <property type="match status" value="1"/>
</dbReference>
<dbReference type="SUPFAM" id="SSF46565">
    <property type="entry name" value="Chaperone J-domain"/>
    <property type="match status" value="1"/>
</dbReference>
<organism evidence="3 4">
    <name type="scientific">Ampelomyces quisqualis</name>
    <name type="common">Powdery mildew agent</name>
    <dbReference type="NCBI Taxonomy" id="50730"/>
    <lineage>
        <taxon>Eukaryota</taxon>
        <taxon>Fungi</taxon>
        <taxon>Dikarya</taxon>
        <taxon>Ascomycota</taxon>
        <taxon>Pezizomycotina</taxon>
        <taxon>Dothideomycetes</taxon>
        <taxon>Pleosporomycetidae</taxon>
        <taxon>Pleosporales</taxon>
        <taxon>Pleosporineae</taxon>
        <taxon>Phaeosphaeriaceae</taxon>
        <taxon>Ampelomyces</taxon>
    </lineage>
</organism>